<dbReference type="Pfam" id="PF01370">
    <property type="entry name" value="Epimerase"/>
    <property type="match status" value="1"/>
</dbReference>
<evidence type="ECO:0000313" key="2">
    <source>
        <dbReference type="EMBL" id="MDR7334040.1"/>
    </source>
</evidence>
<sequence length="286" mass="31245">MTPSLLIIGCGDVGLRVLKLLADRWRVYALTSSPTRAPALRAAGAVPLVGNLDDAATLSRLAGLADLVLHLAPPAREGDTDARTRKLLGALARRPPAALVYVSTTGVYGDCGGALIDETRALRPATDRAARRVHAEAQLRAFGRRHGTRVGLLRVPGIYARDREGGHPRERLAKGTPVLVREDDVFTNHIHADDLARACLLALLRGLPQRAVNVCDDSHLLMGDYFDLAADLAGLPRPERITRAQAAERMSAMQLSFWSESRRISNDRLKRELRLQLRYPTPQDGL</sequence>
<name>A0ABU2AAJ5_9BURK</name>
<gene>
    <name evidence="2" type="ORF">J2X21_003192</name>
</gene>
<accession>A0ABU2AAJ5</accession>
<dbReference type="InterPro" id="IPR001509">
    <property type="entry name" value="Epimerase_deHydtase"/>
</dbReference>
<dbReference type="InterPro" id="IPR036291">
    <property type="entry name" value="NAD(P)-bd_dom_sf"/>
</dbReference>
<dbReference type="Gene3D" id="3.40.50.720">
    <property type="entry name" value="NAD(P)-binding Rossmann-like Domain"/>
    <property type="match status" value="1"/>
</dbReference>
<dbReference type="Proteomes" id="UP001180825">
    <property type="component" value="Unassembled WGS sequence"/>
</dbReference>
<feature type="domain" description="NAD-dependent epimerase/dehydratase" evidence="1">
    <location>
        <begin position="9"/>
        <end position="215"/>
    </location>
</feature>
<evidence type="ECO:0000259" key="1">
    <source>
        <dbReference type="Pfam" id="PF01370"/>
    </source>
</evidence>
<dbReference type="RefSeq" id="WP_310330221.1">
    <property type="nucleotide sequence ID" value="NZ_JAVDXV010000006.1"/>
</dbReference>
<organism evidence="2 3">
    <name type="scientific">Roseateles asaccharophilus</name>
    <dbReference type="NCBI Taxonomy" id="582607"/>
    <lineage>
        <taxon>Bacteria</taxon>
        <taxon>Pseudomonadati</taxon>
        <taxon>Pseudomonadota</taxon>
        <taxon>Betaproteobacteria</taxon>
        <taxon>Burkholderiales</taxon>
        <taxon>Sphaerotilaceae</taxon>
        <taxon>Roseateles</taxon>
    </lineage>
</organism>
<keyword evidence="3" id="KW-1185">Reference proteome</keyword>
<dbReference type="SUPFAM" id="SSF51735">
    <property type="entry name" value="NAD(P)-binding Rossmann-fold domains"/>
    <property type="match status" value="1"/>
</dbReference>
<dbReference type="PANTHER" id="PTHR48079">
    <property type="entry name" value="PROTEIN YEEZ"/>
    <property type="match status" value="1"/>
</dbReference>
<reference evidence="2 3" key="1">
    <citation type="submission" date="2023-07" db="EMBL/GenBank/DDBJ databases">
        <title>Sorghum-associated microbial communities from plants grown in Nebraska, USA.</title>
        <authorList>
            <person name="Schachtman D."/>
        </authorList>
    </citation>
    <scope>NUCLEOTIDE SEQUENCE [LARGE SCALE GENOMIC DNA]</scope>
    <source>
        <strain evidence="2 3">BE316</strain>
    </source>
</reference>
<dbReference type="PANTHER" id="PTHR48079:SF6">
    <property type="entry name" value="NAD(P)-BINDING DOMAIN-CONTAINING PROTEIN-RELATED"/>
    <property type="match status" value="1"/>
</dbReference>
<dbReference type="EMBL" id="JAVDXV010000006">
    <property type="protein sequence ID" value="MDR7334040.1"/>
    <property type="molecule type" value="Genomic_DNA"/>
</dbReference>
<dbReference type="InterPro" id="IPR051783">
    <property type="entry name" value="NAD(P)-dependent_oxidoreduct"/>
</dbReference>
<protein>
    <submittedName>
        <fullName evidence="2">Nucleoside-diphosphate-sugar epimerase</fullName>
    </submittedName>
</protein>
<dbReference type="CDD" id="cd05266">
    <property type="entry name" value="SDR_a4"/>
    <property type="match status" value="1"/>
</dbReference>
<comment type="caution">
    <text evidence="2">The sequence shown here is derived from an EMBL/GenBank/DDBJ whole genome shotgun (WGS) entry which is preliminary data.</text>
</comment>
<proteinExistence type="predicted"/>
<evidence type="ECO:0000313" key="3">
    <source>
        <dbReference type="Proteomes" id="UP001180825"/>
    </source>
</evidence>